<name>A0A1B9BWR6_9PROT</name>
<evidence type="ECO:0000313" key="2">
    <source>
        <dbReference type="Proteomes" id="UP000093129"/>
    </source>
</evidence>
<protein>
    <submittedName>
        <fullName evidence="1">Uncharacterized protein</fullName>
    </submittedName>
</protein>
<proteinExistence type="predicted"/>
<dbReference type="Proteomes" id="UP000093129">
    <property type="component" value="Unassembled WGS sequence"/>
</dbReference>
<organism evidence="1 2">
    <name type="scientific">Acidithiobacillus ferrivorans</name>
    <dbReference type="NCBI Taxonomy" id="160808"/>
    <lineage>
        <taxon>Bacteria</taxon>
        <taxon>Pseudomonadati</taxon>
        <taxon>Pseudomonadota</taxon>
        <taxon>Acidithiobacillia</taxon>
        <taxon>Acidithiobacillales</taxon>
        <taxon>Acidithiobacillaceae</taxon>
        <taxon>Acidithiobacillus</taxon>
    </lineage>
</organism>
<gene>
    <name evidence="1" type="ORF">BBC27_14775</name>
</gene>
<comment type="caution">
    <text evidence="1">The sequence shown here is derived from an EMBL/GenBank/DDBJ whole genome shotgun (WGS) entry which is preliminary data.</text>
</comment>
<dbReference type="AlphaFoldDB" id="A0A1B9BWR6"/>
<evidence type="ECO:0000313" key="1">
    <source>
        <dbReference type="EMBL" id="OCB02157.1"/>
    </source>
</evidence>
<reference evidence="1 2" key="1">
    <citation type="submission" date="2016-07" db="EMBL/GenBank/DDBJ databases">
        <title>Draft genome of a psychrotolerant acidophile Acidithiobacillus ferrivorans strain YL15.</title>
        <authorList>
            <person name="Peng T."/>
            <person name="Ma L."/>
            <person name="Nan M."/>
            <person name="An N."/>
            <person name="Wang M."/>
            <person name="Qiu G."/>
            <person name="Zeng W."/>
        </authorList>
    </citation>
    <scope>NUCLEOTIDE SEQUENCE [LARGE SCALE GENOMIC DNA]</scope>
    <source>
        <strain evidence="1 2">YL15</strain>
    </source>
</reference>
<sequence length="97" mass="10475">MHITRCAARVNCGKLSHRYTYLGGYSFEGVAGFIPAGAGCGESAAASAAEDSFDRIELSIEQKTHLMGDDKIRMRKAIPAAIKDHLRTVACWNGDCL</sequence>
<dbReference type="EMBL" id="MASQ01000100">
    <property type="protein sequence ID" value="OCB02157.1"/>
    <property type="molecule type" value="Genomic_DNA"/>
</dbReference>
<accession>A0A1B9BWR6</accession>